<dbReference type="SUPFAM" id="SSF54565">
    <property type="entry name" value="Ribosomal protein S16"/>
    <property type="match status" value="1"/>
</dbReference>
<keyword evidence="10" id="KW-1185">Reference proteome</keyword>
<organism evidence="9 10">
    <name type="scientific">Ancylostoma ceylanicum</name>
    <dbReference type="NCBI Taxonomy" id="53326"/>
    <lineage>
        <taxon>Eukaryota</taxon>
        <taxon>Metazoa</taxon>
        <taxon>Ecdysozoa</taxon>
        <taxon>Nematoda</taxon>
        <taxon>Chromadorea</taxon>
        <taxon>Rhabditida</taxon>
        <taxon>Rhabditina</taxon>
        <taxon>Rhabditomorpha</taxon>
        <taxon>Strongyloidea</taxon>
        <taxon>Ancylostomatidae</taxon>
        <taxon>Ancylostomatinae</taxon>
        <taxon>Ancylostoma</taxon>
    </lineage>
</organism>
<evidence type="ECO:0000256" key="8">
    <source>
        <dbReference type="SAM" id="MobiDB-lite"/>
    </source>
</evidence>
<evidence type="ECO:0000256" key="2">
    <source>
        <dbReference type="ARBA" id="ARBA00006668"/>
    </source>
</evidence>
<dbReference type="FunFam" id="3.30.1320.10:FF:000004">
    <property type="entry name" value="28S ribosomal protein S16, mitochondrial"/>
    <property type="match status" value="1"/>
</dbReference>
<dbReference type="GO" id="GO:0005743">
    <property type="term" value="C:mitochondrial inner membrane"/>
    <property type="evidence" value="ECO:0007669"/>
    <property type="project" value="UniProtKB-ARBA"/>
</dbReference>
<proteinExistence type="inferred from homology"/>
<dbReference type="InterPro" id="IPR000307">
    <property type="entry name" value="Ribosomal_bS16"/>
</dbReference>
<evidence type="ECO:0000313" key="10">
    <source>
        <dbReference type="Proteomes" id="UP000024635"/>
    </source>
</evidence>
<feature type="compositionally biased region" description="Basic and acidic residues" evidence="8">
    <location>
        <begin position="149"/>
        <end position="163"/>
    </location>
</feature>
<keyword evidence="5" id="KW-0687">Ribonucleoprotein</keyword>
<keyword evidence="3" id="KW-0689">Ribosomal protein</keyword>
<dbReference type="Gene3D" id="3.30.1320.10">
    <property type="match status" value="1"/>
</dbReference>
<dbReference type="GO" id="GO:0032543">
    <property type="term" value="P:mitochondrial translation"/>
    <property type="evidence" value="ECO:0007669"/>
    <property type="project" value="TreeGrafter"/>
</dbReference>
<evidence type="ECO:0000256" key="1">
    <source>
        <dbReference type="ARBA" id="ARBA00004173"/>
    </source>
</evidence>
<feature type="region of interest" description="Disordered" evidence="8">
    <location>
        <begin position="149"/>
        <end position="174"/>
    </location>
</feature>
<comment type="similarity">
    <text evidence="2">Belongs to the bacterial ribosomal protein bS16 family.</text>
</comment>
<evidence type="ECO:0000256" key="3">
    <source>
        <dbReference type="ARBA" id="ARBA00022980"/>
    </source>
</evidence>
<comment type="subcellular location">
    <subcellularLocation>
        <location evidence="1">Mitochondrion</location>
    </subcellularLocation>
</comment>
<dbReference type="PANTHER" id="PTHR12919">
    <property type="entry name" value="30S RIBOSOMAL PROTEIN S16"/>
    <property type="match status" value="1"/>
</dbReference>
<dbReference type="Pfam" id="PF00886">
    <property type="entry name" value="Ribosomal_S16"/>
    <property type="match status" value="1"/>
</dbReference>
<keyword evidence="4" id="KW-0496">Mitochondrion</keyword>
<dbReference type="OrthoDB" id="407221at2759"/>
<comment type="caution">
    <text evidence="9">The sequence shown here is derived from an EMBL/GenBank/DDBJ whole genome shotgun (WGS) entry which is preliminary data.</text>
</comment>
<dbReference type="STRING" id="53326.A0A016UFI8"/>
<evidence type="ECO:0000313" key="9">
    <source>
        <dbReference type="EMBL" id="EYC14054.1"/>
    </source>
</evidence>
<sequence>MALSKVPHSGLSLKVLSIPEGFAVHHSLASLYVWLSIAKMRKLVIPKYYGRPSIGLALFGCANRPFYHICVFPDKALGRRFEGNIVEQVGTFDPLPNSRNEKLVSLNFGRLKYWIGERNAHISVPVLELLGISGLFPIHPKTFVRARHNRENKTEEKENKNSEEEAPSSKEATA</sequence>
<evidence type="ECO:0000256" key="6">
    <source>
        <dbReference type="ARBA" id="ARBA00035263"/>
    </source>
</evidence>
<evidence type="ECO:0000256" key="5">
    <source>
        <dbReference type="ARBA" id="ARBA00023274"/>
    </source>
</evidence>
<accession>A0A016UFI8</accession>
<dbReference type="PANTHER" id="PTHR12919:SF20">
    <property type="entry name" value="SMALL RIBOSOMAL SUBUNIT PROTEIN BS16M"/>
    <property type="match status" value="1"/>
</dbReference>
<dbReference type="GO" id="GO:0005763">
    <property type="term" value="C:mitochondrial small ribosomal subunit"/>
    <property type="evidence" value="ECO:0007669"/>
    <property type="project" value="TreeGrafter"/>
</dbReference>
<reference evidence="10" key="1">
    <citation type="journal article" date="2015" name="Nat. Genet.">
        <title>The genome and transcriptome of the zoonotic hookworm Ancylostoma ceylanicum identify infection-specific gene families.</title>
        <authorList>
            <person name="Schwarz E.M."/>
            <person name="Hu Y."/>
            <person name="Antoshechkin I."/>
            <person name="Miller M.M."/>
            <person name="Sternberg P.W."/>
            <person name="Aroian R.V."/>
        </authorList>
    </citation>
    <scope>NUCLEOTIDE SEQUENCE</scope>
    <source>
        <strain evidence="10">HY135</strain>
    </source>
</reference>
<dbReference type="InterPro" id="IPR023803">
    <property type="entry name" value="Ribosomal_bS16_dom_sf"/>
</dbReference>
<evidence type="ECO:0000256" key="7">
    <source>
        <dbReference type="ARBA" id="ARBA00035438"/>
    </source>
</evidence>
<dbReference type="AlphaFoldDB" id="A0A016UFI8"/>
<dbReference type="GO" id="GO:0003735">
    <property type="term" value="F:structural constituent of ribosome"/>
    <property type="evidence" value="ECO:0007669"/>
    <property type="project" value="InterPro"/>
</dbReference>
<name>A0A016UFI8_9BILA</name>
<dbReference type="EMBL" id="JARK01001378">
    <property type="protein sequence ID" value="EYC14054.1"/>
    <property type="molecule type" value="Genomic_DNA"/>
</dbReference>
<dbReference type="Proteomes" id="UP000024635">
    <property type="component" value="Unassembled WGS sequence"/>
</dbReference>
<evidence type="ECO:0000256" key="4">
    <source>
        <dbReference type="ARBA" id="ARBA00023128"/>
    </source>
</evidence>
<protein>
    <recommendedName>
        <fullName evidence="6">Small ribosomal subunit protein bS16m</fullName>
    </recommendedName>
    <alternativeName>
        <fullName evidence="7">28S ribosomal protein S16, mitochondrial</fullName>
    </alternativeName>
</protein>
<gene>
    <name evidence="9" type="primary">Acey_s0042.g686</name>
    <name evidence="9" type="synonym">Acey-mrps-16</name>
    <name evidence="9" type="ORF">Y032_0042g686</name>
</gene>